<protein>
    <recommendedName>
        <fullName evidence="4">Type II secretion system protein</fullName>
    </recommendedName>
</protein>
<sequence>MTLLEMTLVIMIMLSLIGILVLGANTWKKGSDRALCIMNLQAVQKGVRSFSNLNGYEPGNVVAGLESKIIGAGCFVESMPVCPAEGTYTSSGDLIPAPGALYFSCSLADEGEHQPMDLEDW</sequence>
<dbReference type="RefSeq" id="WP_169455667.1">
    <property type="nucleotide sequence ID" value="NZ_CP051774.1"/>
</dbReference>
<accession>A0A858RK09</accession>
<evidence type="ECO:0000313" key="2">
    <source>
        <dbReference type="EMBL" id="QJE97267.1"/>
    </source>
</evidence>
<evidence type="ECO:0008006" key="4">
    <source>
        <dbReference type="Google" id="ProtNLM"/>
    </source>
</evidence>
<evidence type="ECO:0000256" key="1">
    <source>
        <dbReference type="SAM" id="Phobius"/>
    </source>
</evidence>
<keyword evidence="1" id="KW-1133">Transmembrane helix</keyword>
<dbReference type="AlphaFoldDB" id="A0A858RK09"/>
<name>A0A858RK09_9BACT</name>
<proteinExistence type="predicted"/>
<keyword evidence="1" id="KW-0472">Membrane</keyword>
<gene>
    <name evidence="2" type="ORF">HHL09_16215</name>
</gene>
<keyword evidence="1" id="KW-0812">Transmembrane</keyword>
<feature type="transmembrane region" description="Helical" evidence="1">
    <location>
        <begin position="6"/>
        <end position="24"/>
    </location>
</feature>
<dbReference type="KEGG" id="luo:HHL09_16215"/>
<evidence type="ECO:0000313" key="3">
    <source>
        <dbReference type="Proteomes" id="UP000501812"/>
    </source>
</evidence>
<dbReference type="Proteomes" id="UP000501812">
    <property type="component" value="Chromosome"/>
</dbReference>
<dbReference type="EMBL" id="CP051774">
    <property type="protein sequence ID" value="QJE97267.1"/>
    <property type="molecule type" value="Genomic_DNA"/>
</dbReference>
<organism evidence="2 3">
    <name type="scientific">Luteolibacter luteus</name>
    <dbReference type="NCBI Taxonomy" id="2728835"/>
    <lineage>
        <taxon>Bacteria</taxon>
        <taxon>Pseudomonadati</taxon>
        <taxon>Verrucomicrobiota</taxon>
        <taxon>Verrucomicrobiia</taxon>
        <taxon>Verrucomicrobiales</taxon>
        <taxon>Verrucomicrobiaceae</taxon>
        <taxon>Luteolibacter</taxon>
    </lineage>
</organism>
<keyword evidence="3" id="KW-1185">Reference proteome</keyword>
<reference evidence="2 3" key="1">
    <citation type="submission" date="2020-04" db="EMBL/GenBank/DDBJ databases">
        <title>Luteolibacter sp. G-1-1-1 isolated from soil.</title>
        <authorList>
            <person name="Dahal R.H."/>
        </authorList>
    </citation>
    <scope>NUCLEOTIDE SEQUENCE [LARGE SCALE GENOMIC DNA]</scope>
    <source>
        <strain evidence="2 3">G-1-1-1</strain>
    </source>
</reference>